<dbReference type="Pfam" id="PF10277">
    <property type="entry name" value="Frag1"/>
    <property type="match status" value="1"/>
</dbReference>
<evidence type="ECO:0000313" key="9">
    <source>
        <dbReference type="Proteomes" id="UP000790347"/>
    </source>
</evidence>
<dbReference type="PANTHER" id="PTHR21324">
    <property type="entry name" value="FASTING-INDUCIBLE INTEGRAL MEMBRANE PROTEIN TM6P1-RELATED"/>
    <property type="match status" value="1"/>
</dbReference>
<name>A0A922HN74_DERFA</name>
<evidence type="ECO:0000256" key="2">
    <source>
        <dbReference type="ARBA" id="ARBA00006565"/>
    </source>
</evidence>
<organism evidence="8 9">
    <name type="scientific">Dermatophagoides farinae</name>
    <name type="common">American house dust mite</name>
    <dbReference type="NCBI Taxonomy" id="6954"/>
    <lineage>
        <taxon>Eukaryota</taxon>
        <taxon>Metazoa</taxon>
        <taxon>Ecdysozoa</taxon>
        <taxon>Arthropoda</taxon>
        <taxon>Chelicerata</taxon>
        <taxon>Arachnida</taxon>
        <taxon>Acari</taxon>
        <taxon>Acariformes</taxon>
        <taxon>Sarcoptiformes</taxon>
        <taxon>Astigmata</taxon>
        <taxon>Psoroptidia</taxon>
        <taxon>Analgoidea</taxon>
        <taxon>Pyroglyphidae</taxon>
        <taxon>Dermatophagoidinae</taxon>
        <taxon>Dermatophagoides</taxon>
    </lineage>
</organism>
<comment type="similarity">
    <text evidence="2">Belongs to the DRAM/TMEM150 family.</text>
</comment>
<proteinExistence type="inferred from homology"/>
<feature type="transmembrane region" description="Helical" evidence="6">
    <location>
        <begin position="87"/>
        <end position="107"/>
    </location>
</feature>
<dbReference type="Proteomes" id="UP000790347">
    <property type="component" value="Unassembled WGS sequence"/>
</dbReference>
<dbReference type="PANTHER" id="PTHR21324:SF2">
    <property type="entry name" value="EG:22E5.9 PROTEIN"/>
    <property type="match status" value="1"/>
</dbReference>
<feature type="domain" description="CWH43-like N-terminal" evidence="7">
    <location>
        <begin position="58"/>
        <end position="275"/>
    </location>
</feature>
<keyword evidence="9" id="KW-1185">Reference proteome</keyword>
<evidence type="ECO:0000256" key="4">
    <source>
        <dbReference type="ARBA" id="ARBA00022989"/>
    </source>
</evidence>
<dbReference type="AlphaFoldDB" id="A0A922HN74"/>
<reference evidence="8" key="1">
    <citation type="submission" date="2013-05" db="EMBL/GenBank/DDBJ databases">
        <authorList>
            <person name="Yim A.K.Y."/>
            <person name="Chan T.F."/>
            <person name="Ji K.M."/>
            <person name="Liu X.Y."/>
            <person name="Zhou J.W."/>
            <person name="Li R.Q."/>
            <person name="Yang K.Y."/>
            <person name="Li J."/>
            <person name="Li M."/>
            <person name="Law P.T.W."/>
            <person name="Wu Y.L."/>
            <person name="Cai Z.L."/>
            <person name="Qin H."/>
            <person name="Bao Y."/>
            <person name="Leung R.K.K."/>
            <person name="Ng P.K.S."/>
            <person name="Zou J."/>
            <person name="Zhong X.J."/>
            <person name="Ran P.X."/>
            <person name="Zhong N.S."/>
            <person name="Liu Z.G."/>
            <person name="Tsui S.K.W."/>
        </authorList>
    </citation>
    <scope>NUCLEOTIDE SEQUENCE</scope>
    <source>
        <strain evidence="8">Derf</strain>
        <tissue evidence="8">Whole organism</tissue>
    </source>
</reference>
<keyword evidence="4 6" id="KW-1133">Transmembrane helix</keyword>
<feature type="transmembrane region" description="Helical" evidence="6">
    <location>
        <begin position="210"/>
        <end position="236"/>
    </location>
</feature>
<evidence type="ECO:0000313" key="8">
    <source>
        <dbReference type="EMBL" id="KAH9494115.1"/>
    </source>
</evidence>
<feature type="transmembrane region" description="Helical" evidence="6">
    <location>
        <begin position="173"/>
        <end position="198"/>
    </location>
</feature>
<dbReference type="InterPro" id="IPR050911">
    <property type="entry name" value="DRAM/TMEM150_Autophagy_Mod"/>
</dbReference>
<dbReference type="InterPro" id="IPR019402">
    <property type="entry name" value="CWH43_N"/>
</dbReference>
<accession>A0A922HN74</accession>
<evidence type="ECO:0000256" key="3">
    <source>
        <dbReference type="ARBA" id="ARBA00022692"/>
    </source>
</evidence>
<comment type="caution">
    <text evidence="8">The sequence shown here is derived from an EMBL/GenBank/DDBJ whole genome shotgun (WGS) entry which is preliminary data.</text>
</comment>
<protein>
    <submittedName>
        <fullName evidence="8">Photoreceptor cell maintenance</fullName>
    </submittedName>
</protein>
<reference evidence="8" key="2">
    <citation type="journal article" date="2022" name="Res Sq">
        <title>Comparative Genomics Reveals Insights into the Divergent Evolution of Astigmatic Mites and Household Pest Adaptations.</title>
        <authorList>
            <person name="Xiong Q."/>
            <person name="Wan A.T.-Y."/>
            <person name="Liu X.-Y."/>
            <person name="Fung C.S.-H."/>
            <person name="Xiao X."/>
            <person name="Malainual N."/>
            <person name="Hou J."/>
            <person name="Wang L."/>
            <person name="Wang M."/>
            <person name="Yang K."/>
            <person name="Cui Y."/>
            <person name="Leung E."/>
            <person name="Nong W."/>
            <person name="Shin S.-K."/>
            <person name="Au S."/>
            <person name="Jeong K.Y."/>
            <person name="Chew F.T."/>
            <person name="Hui J."/>
            <person name="Leung T.F."/>
            <person name="Tungtrongchitr A."/>
            <person name="Zhong N."/>
            <person name="Liu Z."/>
            <person name="Tsui S."/>
        </authorList>
    </citation>
    <scope>NUCLEOTIDE SEQUENCE</scope>
    <source>
        <strain evidence="8">Derf</strain>
        <tissue evidence="8">Whole organism</tissue>
    </source>
</reference>
<evidence type="ECO:0000256" key="6">
    <source>
        <dbReference type="SAM" id="Phobius"/>
    </source>
</evidence>
<gene>
    <name evidence="8" type="primary">DRAM2_14</name>
    <name evidence="8" type="ORF">DERF_014830</name>
</gene>
<evidence type="ECO:0000259" key="7">
    <source>
        <dbReference type="Pfam" id="PF10277"/>
    </source>
</evidence>
<keyword evidence="5 6" id="KW-0472">Membrane</keyword>
<feature type="transmembrane region" description="Helical" evidence="6">
    <location>
        <begin position="57"/>
        <end position="75"/>
    </location>
</feature>
<keyword evidence="3 6" id="KW-0812">Transmembrane</keyword>
<feature type="transmembrane region" description="Helical" evidence="6">
    <location>
        <begin position="256"/>
        <end position="280"/>
    </location>
</feature>
<evidence type="ECO:0000256" key="5">
    <source>
        <dbReference type="ARBA" id="ARBA00023136"/>
    </source>
</evidence>
<feature type="transmembrane region" description="Helical" evidence="6">
    <location>
        <begin position="141"/>
        <end position="161"/>
    </location>
</feature>
<comment type="subcellular location">
    <subcellularLocation>
        <location evidence="1">Endomembrane system</location>
        <topology evidence="1">Multi-pass membrane protein</topology>
    </subcellularLocation>
</comment>
<sequence length="295" mass="33712">MNCSTDDNNSKKSNNTTTYSIITTESLTMINDNDDHDHDNHFIQKSGLLTINIKRQLCYIVTVLKGLIYPIWPMVSDAGAILPAASYFSTFLDIIAALTAFVGIILYKQIHYYRCELNQRLPLGSKHNNDDEYKNIDHLKLCNRIIIIMTIFMSTGLVLTGNFRSTENLTGHMIGVTLFLPSGLLFGCALIYVYEILYSHGIQSKPITTTIIIMIGIVFTIGCGIFTISSVLKYGSIWDMWNNELRLHWKPMMPGYWLHTMGNVCEWIALLSFGPLNIIISRRFRLFQYWNCIKL</sequence>
<dbReference type="GO" id="GO:0012505">
    <property type="term" value="C:endomembrane system"/>
    <property type="evidence" value="ECO:0007669"/>
    <property type="project" value="UniProtKB-SubCell"/>
</dbReference>
<evidence type="ECO:0000256" key="1">
    <source>
        <dbReference type="ARBA" id="ARBA00004127"/>
    </source>
</evidence>
<dbReference type="EMBL" id="ASGP02000008">
    <property type="protein sequence ID" value="KAH9494115.1"/>
    <property type="molecule type" value="Genomic_DNA"/>
</dbReference>